<reference evidence="1" key="1">
    <citation type="journal article" date="2022" name="bioRxiv">
        <title>Sequencing and chromosome-scale assembly of the giantPleurodeles waltlgenome.</title>
        <authorList>
            <person name="Brown T."/>
            <person name="Elewa A."/>
            <person name="Iarovenko S."/>
            <person name="Subramanian E."/>
            <person name="Araus A.J."/>
            <person name="Petzold A."/>
            <person name="Susuki M."/>
            <person name="Suzuki K.-i.T."/>
            <person name="Hayashi T."/>
            <person name="Toyoda A."/>
            <person name="Oliveira C."/>
            <person name="Osipova E."/>
            <person name="Leigh N.D."/>
            <person name="Simon A."/>
            <person name="Yun M.H."/>
        </authorList>
    </citation>
    <scope>NUCLEOTIDE SEQUENCE</scope>
    <source>
        <strain evidence="1">20211129_DDA</strain>
        <tissue evidence="1">Liver</tissue>
    </source>
</reference>
<dbReference type="AlphaFoldDB" id="A0AAV7LN90"/>
<accession>A0AAV7LN90</accession>
<protein>
    <submittedName>
        <fullName evidence="1">Uncharacterized protein</fullName>
    </submittedName>
</protein>
<evidence type="ECO:0000313" key="2">
    <source>
        <dbReference type="Proteomes" id="UP001066276"/>
    </source>
</evidence>
<comment type="caution">
    <text evidence="1">The sequence shown here is derived from an EMBL/GenBank/DDBJ whole genome shotgun (WGS) entry which is preliminary data.</text>
</comment>
<proteinExistence type="predicted"/>
<gene>
    <name evidence="1" type="ORF">NDU88_006154</name>
</gene>
<organism evidence="1 2">
    <name type="scientific">Pleurodeles waltl</name>
    <name type="common">Iberian ribbed newt</name>
    <dbReference type="NCBI Taxonomy" id="8319"/>
    <lineage>
        <taxon>Eukaryota</taxon>
        <taxon>Metazoa</taxon>
        <taxon>Chordata</taxon>
        <taxon>Craniata</taxon>
        <taxon>Vertebrata</taxon>
        <taxon>Euteleostomi</taxon>
        <taxon>Amphibia</taxon>
        <taxon>Batrachia</taxon>
        <taxon>Caudata</taxon>
        <taxon>Salamandroidea</taxon>
        <taxon>Salamandridae</taxon>
        <taxon>Pleurodelinae</taxon>
        <taxon>Pleurodeles</taxon>
    </lineage>
</organism>
<dbReference type="EMBL" id="JANPWB010000015">
    <property type="protein sequence ID" value="KAJ1093045.1"/>
    <property type="molecule type" value="Genomic_DNA"/>
</dbReference>
<keyword evidence="2" id="KW-1185">Reference proteome</keyword>
<name>A0AAV7LN90_PLEWA</name>
<sequence length="234" mass="25796">MLSVPSVCQIKSFGGQPLAPPPVRDCCVAVVRQRSTTGRIHHQAAADQPHWMMGRAQQRPLHPMGHFPVPCRVRAASGAPARGPRDSLAQCWALPGSRVLRGSQFHCWLESRGAPGYLPVQLRAPPVPARSPLPPAPSHCLLRRRSTQASGFRAELRCAPRPLSLRRAGVLRGTKFWFCHFPPGQANLVCVDYPAGPREELYVRISWQAPSEPLDYAPDILAGLARAMWLFMAK</sequence>
<dbReference type="Proteomes" id="UP001066276">
    <property type="component" value="Chromosome 11"/>
</dbReference>
<evidence type="ECO:0000313" key="1">
    <source>
        <dbReference type="EMBL" id="KAJ1093045.1"/>
    </source>
</evidence>